<evidence type="ECO:0000313" key="3">
    <source>
        <dbReference type="EMBL" id="SDJ43039.1"/>
    </source>
</evidence>
<dbReference type="PANTHER" id="PTHR34473:SF2">
    <property type="entry name" value="UPF0699 TRANSMEMBRANE PROTEIN YDBT"/>
    <property type="match status" value="1"/>
</dbReference>
<dbReference type="InterPro" id="IPR005182">
    <property type="entry name" value="YdbS-like_PH"/>
</dbReference>
<dbReference type="PIRSF" id="PIRSF026631">
    <property type="entry name" value="UCP026631"/>
    <property type="match status" value="1"/>
</dbReference>
<feature type="transmembrane region" description="Helical" evidence="1">
    <location>
        <begin position="388"/>
        <end position="407"/>
    </location>
</feature>
<evidence type="ECO:0000256" key="1">
    <source>
        <dbReference type="SAM" id="Phobius"/>
    </source>
</evidence>
<name>A0A1G8TNC1_9GAMM</name>
<evidence type="ECO:0000313" key="4">
    <source>
        <dbReference type="Proteomes" id="UP000199527"/>
    </source>
</evidence>
<evidence type="ECO:0000259" key="2">
    <source>
        <dbReference type="Pfam" id="PF03703"/>
    </source>
</evidence>
<dbReference type="AlphaFoldDB" id="A0A1G8TNC1"/>
<keyword evidence="1" id="KW-0472">Membrane</keyword>
<feature type="transmembrane region" description="Helical" evidence="1">
    <location>
        <begin position="365"/>
        <end position="382"/>
    </location>
</feature>
<proteinExistence type="predicted"/>
<dbReference type="OrthoDB" id="155986at2"/>
<keyword evidence="4" id="KW-1185">Reference proteome</keyword>
<protein>
    <submittedName>
        <fullName evidence="3">Putative membrane protein</fullName>
    </submittedName>
</protein>
<feature type="domain" description="YdbS-like PH" evidence="2">
    <location>
        <begin position="70"/>
        <end position="151"/>
    </location>
</feature>
<accession>A0A1G8TNC1</accession>
<feature type="domain" description="YdbS-like PH" evidence="2">
    <location>
        <begin position="409"/>
        <end position="482"/>
    </location>
</feature>
<dbReference type="RefSeq" id="WP_090365280.1">
    <property type="nucleotide sequence ID" value="NZ_FNEM01000008.1"/>
</dbReference>
<dbReference type="Pfam" id="PF03703">
    <property type="entry name" value="bPH_2"/>
    <property type="match status" value="2"/>
</dbReference>
<feature type="transmembrane region" description="Helical" evidence="1">
    <location>
        <begin position="177"/>
        <end position="198"/>
    </location>
</feature>
<organism evidence="3 4">
    <name type="scientific">Ferrimonas sediminum</name>
    <dbReference type="NCBI Taxonomy" id="718193"/>
    <lineage>
        <taxon>Bacteria</taxon>
        <taxon>Pseudomonadati</taxon>
        <taxon>Pseudomonadota</taxon>
        <taxon>Gammaproteobacteria</taxon>
        <taxon>Alteromonadales</taxon>
        <taxon>Ferrimonadaceae</taxon>
        <taxon>Ferrimonas</taxon>
    </lineage>
</organism>
<keyword evidence="1" id="KW-0812">Transmembrane</keyword>
<feature type="transmembrane region" description="Helical" evidence="1">
    <location>
        <begin position="230"/>
        <end position="256"/>
    </location>
</feature>
<reference evidence="4" key="1">
    <citation type="submission" date="2016-10" db="EMBL/GenBank/DDBJ databases">
        <authorList>
            <person name="Varghese N."/>
            <person name="Submissions S."/>
        </authorList>
    </citation>
    <scope>NUCLEOTIDE SEQUENCE [LARGE SCALE GENOMIC DNA]</scope>
    <source>
        <strain evidence="4">DSM 23317</strain>
    </source>
</reference>
<dbReference type="EMBL" id="FNEM01000008">
    <property type="protein sequence ID" value="SDJ43039.1"/>
    <property type="molecule type" value="Genomic_DNA"/>
</dbReference>
<gene>
    <name evidence="3" type="ORF">SAMN04488540_10837</name>
</gene>
<dbReference type="InterPro" id="IPR014529">
    <property type="entry name" value="UCP026631"/>
</dbReference>
<dbReference type="Proteomes" id="UP000199527">
    <property type="component" value="Unassembled WGS sequence"/>
</dbReference>
<dbReference type="PANTHER" id="PTHR34473">
    <property type="entry name" value="UPF0699 TRANSMEMBRANE PROTEIN YDBS"/>
    <property type="match status" value="1"/>
</dbReference>
<sequence>MNTDSLYWQRLSPWAIALFATAGLVDKLKFGIYVIPVAFTGAMDDLPPGWWLAALALLLAHTALLSWLRWWRFHYALDQSQQQFELRTGALFKTEQRIPLDRIQNVRIDQPLPMRAIGKVNLIIETAGSRGSEATLFAIAVPEAQQLKQQLVPATVPPSASGPAPASDSLRRTPAQLFVHGICFNNLTWLAVVLGPLLSQSDWFVDEQWLAQHPHLATGASALMPDTPHAMVLVVTLLLLLCYLLLSLTSGLACLLKYHPYRLSFGNARLQRTGGVITKQQDLMQTHRIQSLQLRQSALARMAGLWLLTLKQVQGSGHDANQGNAMHLPALSGTETQTNLDRIDPRFRLPTRWTTIHRFWLWRRIGWSSLAVLTSTAVVATVTELNGLHSAALLLVIWPVFVVAWWLRWRQWGFAADACGLWIRQGLFGHSLTLLPWSKWQSIASVQTPAMKSRQLMTLRLSLASGRHLLPCLDQQQAEAIMQQGLNQVRGDHRPWL</sequence>
<keyword evidence="1" id="KW-1133">Transmembrane helix</keyword>
<feature type="transmembrane region" description="Helical" evidence="1">
    <location>
        <begin position="49"/>
        <end position="68"/>
    </location>
</feature>